<dbReference type="PANTHER" id="PTHR23003:SF62">
    <property type="entry name" value="SERINE_ARGININE (SR)-TYPE SHUTTLING MRNA BINDING PROTEIN NPL3"/>
    <property type="match status" value="1"/>
</dbReference>
<evidence type="ECO:0000256" key="6">
    <source>
        <dbReference type="PROSITE-ProRule" id="PRU00176"/>
    </source>
</evidence>
<comment type="subcellular location">
    <subcellularLocation>
        <location evidence="1">Nucleus</location>
    </subcellularLocation>
</comment>
<sequence>MDARIHITNLDPSITQEHIHDLFITFGPIAEVELPTAVVAKKGSSAPAPTGERKVGNKGWADVQFESEGDAEAALDNMEGFELLGRVLRVRKAVKAGGNGSAPSVGNRAGMCT</sequence>
<dbReference type="SMART" id="SM00360">
    <property type="entry name" value="RRM"/>
    <property type="match status" value="1"/>
</dbReference>
<feature type="domain" description="RRM" evidence="7">
    <location>
        <begin position="3"/>
        <end position="95"/>
    </location>
</feature>
<dbReference type="SUPFAM" id="SSF54928">
    <property type="entry name" value="RNA-binding domain, RBD"/>
    <property type="match status" value="1"/>
</dbReference>
<dbReference type="GO" id="GO:0006397">
    <property type="term" value="P:mRNA processing"/>
    <property type="evidence" value="ECO:0007669"/>
    <property type="project" value="UniProtKB-KW"/>
</dbReference>
<keyword evidence="2" id="KW-0507">mRNA processing</keyword>
<name>A0A9P5G6B0_GEOCN</name>
<evidence type="ECO:0000256" key="3">
    <source>
        <dbReference type="ARBA" id="ARBA00022737"/>
    </source>
</evidence>
<dbReference type="GO" id="GO:0003729">
    <property type="term" value="F:mRNA binding"/>
    <property type="evidence" value="ECO:0007669"/>
    <property type="project" value="TreeGrafter"/>
</dbReference>
<evidence type="ECO:0000256" key="2">
    <source>
        <dbReference type="ARBA" id="ARBA00022664"/>
    </source>
</evidence>
<dbReference type="Gene3D" id="3.30.70.330">
    <property type="match status" value="1"/>
</dbReference>
<dbReference type="GO" id="GO:0005634">
    <property type="term" value="C:nucleus"/>
    <property type="evidence" value="ECO:0007669"/>
    <property type="project" value="UniProtKB-SubCell"/>
</dbReference>
<evidence type="ECO:0000256" key="5">
    <source>
        <dbReference type="ARBA" id="ARBA00023242"/>
    </source>
</evidence>
<dbReference type="EMBL" id="QQZK01000026">
    <property type="protein sequence ID" value="KAF5102979.1"/>
    <property type="molecule type" value="Genomic_DNA"/>
</dbReference>
<evidence type="ECO:0000313" key="9">
    <source>
        <dbReference type="Proteomes" id="UP000750522"/>
    </source>
</evidence>
<reference evidence="8" key="1">
    <citation type="journal article" date="2020" name="Front. Microbiol.">
        <title>Phenotypic and Genetic Characterization of the Cheese Ripening Yeast Geotrichum candidum.</title>
        <authorList>
            <person name="Perkins V."/>
            <person name="Vignola S."/>
            <person name="Lessard M.H."/>
            <person name="Plante P.L."/>
            <person name="Corbeil J."/>
            <person name="Dugat-Bony E."/>
            <person name="Frenette M."/>
            <person name="Labrie S."/>
        </authorList>
    </citation>
    <scope>NUCLEOTIDE SEQUENCE</scope>
    <source>
        <strain evidence="8">LMA-70</strain>
    </source>
</reference>
<dbReference type="Proteomes" id="UP000750522">
    <property type="component" value="Unassembled WGS sequence"/>
</dbReference>
<dbReference type="PROSITE" id="PS50102">
    <property type="entry name" value="RRM"/>
    <property type="match status" value="1"/>
</dbReference>
<organism evidence="8 9">
    <name type="scientific">Geotrichum candidum</name>
    <name type="common">Oospora lactis</name>
    <name type="synonym">Dipodascus geotrichum</name>
    <dbReference type="NCBI Taxonomy" id="1173061"/>
    <lineage>
        <taxon>Eukaryota</taxon>
        <taxon>Fungi</taxon>
        <taxon>Dikarya</taxon>
        <taxon>Ascomycota</taxon>
        <taxon>Saccharomycotina</taxon>
        <taxon>Dipodascomycetes</taxon>
        <taxon>Dipodascales</taxon>
        <taxon>Dipodascaceae</taxon>
        <taxon>Geotrichum</taxon>
    </lineage>
</organism>
<protein>
    <recommendedName>
        <fullName evidence="7">RRM domain-containing protein</fullName>
    </recommendedName>
</protein>
<evidence type="ECO:0000256" key="4">
    <source>
        <dbReference type="ARBA" id="ARBA00022884"/>
    </source>
</evidence>
<gene>
    <name evidence="8" type="ORF">DV451_001679</name>
</gene>
<dbReference type="AlphaFoldDB" id="A0A9P5G6B0"/>
<evidence type="ECO:0000313" key="8">
    <source>
        <dbReference type="EMBL" id="KAF5102979.1"/>
    </source>
</evidence>
<proteinExistence type="predicted"/>
<keyword evidence="4 6" id="KW-0694">RNA-binding</keyword>
<comment type="caution">
    <text evidence="8">The sequence shown here is derived from an EMBL/GenBank/DDBJ whole genome shotgun (WGS) entry which is preliminary data.</text>
</comment>
<keyword evidence="5" id="KW-0539">Nucleus</keyword>
<evidence type="ECO:0000259" key="7">
    <source>
        <dbReference type="PROSITE" id="PS50102"/>
    </source>
</evidence>
<dbReference type="InterPro" id="IPR035979">
    <property type="entry name" value="RBD_domain_sf"/>
</dbReference>
<dbReference type="InterPro" id="IPR012677">
    <property type="entry name" value="Nucleotide-bd_a/b_plait_sf"/>
</dbReference>
<keyword evidence="3" id="KW-0677">Repeat</keyword>
<evidence type="ECO:0000256" key="1">
    <source>
        <dbReference type="ARBA" id="ARBA00004123"/>
    </source>
</evidence>
<accession>A0A9P5G6B0</accession>
<dbReference type="GO" id="GO:0005737">
    <property type="term" value="C:cytoplasm"/>
    <property type="evidence" value="ECO:0007669"/>
    <property type="project" value="TreeGrafter"/>
</dbReference>
<reference evidence="8" key="2">
    <citation type="submission" date="2020-01" db="EMBL/GenBank/DDBJ databases">
        <authorList>
            <person name="Perkins V."/>
            <person name="Lessard M.-H."/>
            <person name="Dugat-Bony E."/>
            <person name="Frenette M."/>
            <person name="Labrie S."/>
        </authorList>
    </citation>
    <scope>NUCLEOTIDE SEQUENCE</scope>
    <source>
        <strain evidence="8">LMA-70</strain>
    </source>
</reference>
<dbReference type="PANTHER" id="PTHR23003">
    <property type="entry name" value="RNA RECOGNITION MOTIF RRM DOMAIN CONTAINING PROTEIN"/>
    <property type="match status" value="1"/>
</dbReference>
<dbReference type="Pfam" id="PF00076">
    <property type="entry name" value="RRM_1"/>
    <property type="match status" value="2"/>
</dbReference>
<dbReference type="InterPro" id="IPR050374">
    <property type="entry name" value="RRT5_SRSF_SR"/>
</dbReference>
<dbReference type="InterPro" id="IPR000504">
    <property type="entry name" value="RRM_dom"/>
</dbReference>